<evidence type="ECO:0000313" key="2">
    <source>
        <dbReference type="Proteomes" id="UP000295131"/>
    </source>
</evidence>
<gene>
    <name evidence="1" type="ORF">E2A64_10325</name>
</gene>
<organism evidence="1 2">
    <name type="scientific">Pseudohoeflea suaedae</name>
    <dbReference type="NCBI Taxonomy" id="877384"/>
    <lineage>
        <taxon>Bacteria</taxon>
        <taxon>Pseudomonadati</taxon>
        <taxon>Pseudomonadota</taxon>
        <taxon>Alphaproteobacteria</taxon>
        <taxon>Hyphomicrobiales</taxon>
        <taxon>Rhizobiaceae</taxon>
        <taxon>Pseudohoeflea</taxon>
    </lineage>
</organism>
<evidence type="ECO:0000313" key="1">
    <source>
        <dbReference type="EMBL" id="TDH35723.1"/>
    </source>
</evidence>
<dbReference type="Pfam" id="PF11367">
    <property type="entry name" value="Tail_completion_gp17"/>
    <property type="match status" value="1"/>
</dbReference>
<dbReference type="InterPro" id="IPR021508">
    <property type="entry name" value="Gp17-like"/>
</dbReference>
<reference evidence="1 2" key="1">
    <citation type="journal article" date="2013" name="Int. J. Syst. Evol. Microbiol.">
        <title>Hoeflea suaedae sp. nov., an endophytic bacterium isolated from the root of the halophyte Suaeda maritima.</title>
        <authorList>
            <person name="Chung E.J."/>
            <person name="Park J.A."/>
            <person name="Pramanik P."/>
            <person name="Bibi F."/>
            <person name="Jeon C.O."/>
            <person name="Chung Y.R."/>
        </authorList>
    </citation>
    <scope>NUCLEOTIDE SEQUENCE [LARGE SCALE GENOMIC DNA]</scope>
    <source>
        <strain evidence="1 2">YC6898</strain>
    </source>
</reference>
<comment type="caution">
    <text evidence="1">The sequence shown here is derived from an EMBL/GenBank/DDBJ whole genome shotgun (WGS) entry which is preliminary data.</text>
</comment>
<dbReference type="RefSeq" id="WP_133284423.1">
    <property type="nucleotide sequence ID" value="NZ_SMSI01000002.1"/>
</dbReference>
<sequence>MSASEELQKLIYDRLVADPNVHAEIAGRIYDRTPQNVVHPYASFGPADQVEDDDECVTGFVETLQIDVWSQYQGGKREAKRIADAIRKSLHEYAGELTENALFEMRVLTVRHLDDPDGITSHSIVTVESRVETA</sequence>
<protein>
    <submittedName>
        <fullName evidence="1">DUF3168 domain-containing protein</fullName>
    </submittedName>
</protein>
<name>A0A4R5PJ90_9HYPH</name>
<accession>A0A4R5PJ90</accession>
<dbReference type="Proteomes" id="UP000295131">
    <property type="component" value="Unassembled WGS sequence"/>
</dbReference>
<dbReference type="AlphaFoldDB" id="A0A4R5PJ90"/>
<proteinExistence type="predicted"/>
<keyword evidence="2" id="KW-1185">Reference proteome</keyword>
<dbReference type="InterPro" id="IPR053745">
    <property type="entry name" value="Viral_Tail_Comp_sf"/>
</dbReference>
<dbReference type="Gene3D" id="3.30.2000.30">
    <property type="match status" value="1"/>
</dbReference>
<dbReference type="OrthoDB" id="7630456at2"/>
<dbReference type="EMBL" id="SMSI01000002">
    <property type="protein sequence ID" value="TDH35723.1"/>
    <property type="molecule type" value="Genomic_DNA"/>
</dbReference>